<dbReference type="InterPro" id="IPR012337">
    <property type="entry name" value="RNaseH-like_sf"/>
</dbReference>
<evidence type="ECO:0000313" key="13">
    <source>
        <dbReference type="Proteomes" id="UP001150217"/>
    </source>
</evidence>
<dbReference type="Gene3D" id="3.30.420.10">
    <property type="entry name" value="Ribonuclease H-like superfamily/Ribonuclease H"/>
    <property type="match status" value="2"/>
</dbReference>
<gene>
    <name evidence="12" type="ORF">C8R41DRAFT_915699</name>
</gene>
<keyword evidence="13" id="KW-1185">Reference proteome</keyword>
<evidence type="ECO:0000256" key="4">
    <source>
        <dbReference type="ARBA" id="ARBA00022801"/>
    </source>
</evidence>
<accession>A0ABQ8VRN4</accession>
<evidence type="ECO:0000256" key="5">
    <source>
        <dbReference type="ARBA" id="ARBA00022839"/>
    </source>
</evidence>
<evidence type="ECO:0000313" key="12">
    <source>
        <dbReference type="EMBL" id="KAJ4499043.1"/>
    </source>
</evidence>
<feature type="compositionally biased region" description="Basic residues" evidence="10">
    <location>
        <begin position="503"/>
        <end position="514"/>
    </location>
</feature>
<evidence type="ECO:0000256" key="3">
    <source>
        <dbReference type="ARBA" id="ARBA00022723"/>
    </source>
</evidence>
<evidence type="ECO:0000256" key="7">
    <source>
        <dbReference type="ARBA" id="ARBA00023242"/>
    </source>
</evidence>
<evidence type="ECO:0000256" key="8">
    <source>
        <dbReference type="ARBA" id="ARBA00040531"/>
    </source>
</evidence>
<evidence type="ECO:0000256" key="1">
    <source>
        <dbReference type="ARBA" id="ARBA00004123"/>
    </source>
</evidence>
<dbReference type="Proteomes" id="UP001150217">
    <property type="component" value="Unassembled WGS sequence"/>
</dbReference>
<feature type="domain" description="3'-5' exonuclease" evidence="11">
    <location>
        <begin position="46"/>
        <end position="142"/>
    </location>
</feature>
<feature type="compositionally biased region" description="Polar residues" evidence="10">
    <location>
        <begin position="444"/>
        <end position="455"/>
    </location>
</feature>
<protein>
    <recommendedName>
        <fullName evidence="8">3'-5' exonuclease</fullName>
    </recommendedName>
    <alternativeName>
        <fullName evidence="9">Werner Syndrome-like exonuclease</fullName>
    </alternativeName>
</protein>
<keyword evidence="5" id="KW-0269">Exonuclease</keyword>
<dbReference type="PANTHER" id="PTHR13620">
    <property type="entry name" value="3-5 EXONUCLEASE"/>
    <property type="match status" value="1"/>
</dbReference>
<evidence type="ECO:0000259" key="11">
    <source>
        <dbReference type="Pfam" id="PF01612"/>
    </source>
</evidence>
<comment type="subcellular location">
    <subcellularLocation>
        <location evidence="1">Nucleus</location>
    </subcellularLocation>
</comment>
<organism evidence="12 13">
    <name type="scientific">Lentinula lateritia</name>
    <dbReference type="NCBI Taxonomy" id="40482"/>
    <lineage>
        <taxon>Eukaryota</taxon>
        <taxon>Fungi</taxon>
        <taxon>Dikarya</taxon>
        <taxon>Basidiomycota</taxon>
        <taxon>Agaricomycotina</taxon>
        <taxon>Agaricomycetes</taxon>
        <taxon>Agaricomycetidae</taxon>
        <taxon>Agaricales</taxon>
        <taxon>Marasmiineae</taxon>
        <taxon>Omphalotaceae</taxon>
        <taxon>Lentinula</taxon>
    </lineage>
</organism>
<feature type="compositionally biased region" description="Polar residues" evidence="10">
    <location>
        <begin position="467"/>
        <end position="489"/>
    </location>
</feature>
<feature type="region of interest" description="Disordered" evidence="10">
    <location>
        <begin position="1"/>
        <end position="20"/>
    </location>
</feature>
<proteinExistence type="predicted"/>
<evidence type="ECO:0000256" key="10">
    <source>
        <dbReference type="SAM" id="MobiDB-lite"/>
    </source>
</evidence>
<dbReference type="InterPro" id="IPR051132">
    <property type="entry name" value="3-5_Exonuclease_domain"/>
</dbReference>
<dbReference type="Pfam" id="PF01612">
    <property type="entry name" value="DNA_pol_A_exo1"/>
    <property type="match status" value="1"/>
</dbReference>
<dbReference type="EMBL" id="JANVFT010000012">
    <property type="protein sequence ID" value="KAJ4499043.1"/>
    <property type="molecule type" value="Genomic_DNA"/>
</dbReference>
<dbReference type="InterPro" id="IPR036397">
    <property type="entry name" value="RNaseH_sf"/>
</dbReference>
<sequence>MSSYSHPVGPGSLSTSSMTPYYLKDEPQASNTLRHMANSLNAAAYEFFRSPENFVPPHIGFDLEWKPNYRPGEAENPIAVIQIAFQTASYVVHVRWMRNLPDGLAEILENPRIVKVGVGIQNDAKKLFKDLRICLNSCVDLSLFVKCVDSGLFAERLDRYAGIPLPSSAFTPPSLPPDSTSPWEFYASETFLGPHFRRLFRGSYFSSIGLARLAETYEGIVLTKGKITQSNWDLELSPAQLTYAALDAYAGSVVYTHLIRLFSLLEPTKRPKRKFYAFDCIRGTLYNCCGDDRRTLLGEQMEDTELPRGYTILPTFYPVEDEITLHLQGVGTDQPRGLIVWNPSNPEYDPGPMPPKKTPEEKEEARIARQKRRQEKMKEEVAQKGGAKTMKEEAAQKGGAKTDSEVVRAPNDSVSVAPNVARAPPRIDNTGSRAQRRTNFVPKNINNHGPTNLVGSSALPRNPALPITSSGPNGIHSSMQTARISNAPSSKAPGAPTEGSKPHPPRRPRYRKRNPPPQSTNQEVRG</sequence>
<evidence type="ECO:0000256" key="6">
    <source>
        <dbReference type="ARBA" id="ARBA00022842"/>
    </source>
</evidence>
<feature type="compositionally biased region" description="Basic and acidic residues" evidence="10">
    <location>
        <begin position="357"/>
        <end position="367"/>
    </location>
</feature>
<dbReference type="CDD" id="cd06141">
    <property type="entry name" value="WRN_exo"/>
    <property type="match status" value="1"/>
</dbReference>
<dbReference type="SUPFAM" id="SSF53098">
    <property type="entry name" value="Ribonuclease H-like"/>
    <property type="match status" value="1"/>
</dbReference>
<evidence type="ECO:0000256" key="2">
    <source>
        <dbReference type="ARBA" id="ARBA00022722"/>
    </source>
</evidence>
<evidence type="ECO:0000256" key="9">
    <source>
        <dbReference type="ARBA" id="ARBA00042761"/>
    </source>
</evidence>
<keyword evidence="3" id="KW-0479">Metal-binding</keyword>
<feature type="compositionally biased region" description="Basic and acidic residues" evidence="10">
    <location>
        <begin position="389"/>
        <end position="406"/>
    </location>
</feature>
<name>A0ABQ8VRN4_9AGAR</name>
<keyword evidence="6" id="KW-0460">Magnesium</keyword>
<keyword evidence="2" id="KW-0540">Nuclease</keyword>
<dbReference type="PANTHER" id="PTHR13620:SF109">
    <property type="entry name" value="3'-5' EXONUCLEASE"/>
    <property type="match status" value="1"/>
</dbReference>
<reference evidence="12" key="1">
    <citation type="submission" date="2022-08" db="EMBL/GenBank/DDBJ databases">
        <title>A Global Phylogenomic Analysis of the Shiitake Genus Lentinula.</title>
        <authorList>
            <consortium name="DOE Joint Genome Institute"/>
            <person name="Sierra-Patev S."/>
            <person name="Min B."/>
            <person name="Naranjo-Ortiz M."/>
            <person name="Looney B."/>
            <person name="Konkel Z."/>
            <person name="Slot J.C."/>
            <person name="Sakamoto Y."/>
            <person name="Steenwyk J.L."/>
            <person name="Rokas A."/>
            <person name="Carro J."/>
            <person name="Camarero S."/>
            <person name="Ferreira P."/>
            <person name="Molpeceres G."/>
            <person name="Ruiz-Duenas F.J."/>
            <person name="Serrano A."/>
            <person name="Henrissat B."/>
            <person name="Drula E."/>
            <person name="Hughes K.W."/>
            <person name="Mata J.L."/>
            <person name="Ishikawa N.K."/>
            <person name="Vargas-Isla R."/>
            <person name="Ushijima S."/>
            <person name="Smith C.A."/>
            <person name="Ahrendt S."/>
            <person name="Andreopoulos W."/>
            <person name="He G."/>
            <person name="Labutti K."/>
            <person name="Lipzen A."/>
            <person name="Ng V."/>
            <person name="Riley R."/>
            <person name="Sandor L."/>
            <person name="Barry K."/>
            <person name="Martinez A.T."/>
            <person name="Xiao Y."/>
            <person name="Gibbons J.G."/>
            <person name="Terashima K."/>
            <person name="Grigoriev I.V."/>
            <person name="Hibbett D.S."/>
        </authorList>
    </citation>
    <scope>NUCLEOTIDE SEQUENCE</scope>
    <source>
        <strain evidence="12">RHP3577 ss4</strain>
    </source>
</reference>
<dbReference type="InterPro" id="IPR002562">
    <property type="entry name" value="3'-5'_exonuclease_dom"/>
</dbReference>
<keyword evidence="4" id="KW-0378">Hydrolase</keyword>
<feature type="region of interest" description="Disordered" evidence="10">
    <location>
        <begin position="344"/>
        <end position="526"/>
    </location>
</feature>
<comment type="caution">
    <text evidence="12">The sequence shown here is derived from an EMBL/GenBank/DDBJ whole genome shotgun (WGS) entry which is preliminary data.</text>
</comment>
<keyword evidence="7" id="KW-0539">Nucleus</keyword>